<keyword evidence="1" id="KW-0808">Transferase</keyword>
<reference evidence="1" key="1">
    <citation type="submission" date="2020-03" db="EMBL/GenBank/DDBJ databases">
        <title>Relaxed selection underlies rapid genomic changes in the transitions from sociality to social parasitism in ants.</title>
        <authorList>
            <person name="Bi X."/>
        </authorList>
    </citation>
    <scope>NUCLEOTIDE SEQUENCE</scope>
    <source>
        <strain evidence="1">BGI-DK2014a</strain>
        <tissue evidence="1">Whole body</tissue>
    </source>
</reference>
<dbReference type="GO" id="GO:0003676">
    <property type="term" value="F:nucleic acid binding"/>
    <property type="evidence" value="ECO:0007669"/>
    <property type="project" value="InterPro"/>
</dbReference>
<dbReference type="Proteomes" id="UP000669903">
    <property type="component" value="Unassembled WGS sequence"/>
</dbReference>
<evidence type="ECO:0000313" key="1">
    <source>
        <dbReference type="EMBL" id="KAG5329647.1"/>
    </source>
</evidence>
<comment type="caution">
    <text evidence="1">The sequence shown here is derived from an EMBL/GenBank/DDBJ whole genome shotgun (WGS) entry which is preliminary data.</text>
</comment>
<feature type="non-terminal residue" evidence="1">
    <location>
        <position position="1"/>
    </location>
</feature>
<dbReference type="GO" id="GO:0008168">
    <property type="term" value="F:methyltransferase activity"/>
    <property type="evidence" value="ECO:0007669"/>
    <property type="project" value="UniProtKB-KW"/>
</dbReference>
<accession>A0A836FQK8</accession>
<dbReference type="GO" id="GO:0032259">
    <property type="term" value="P:methylation"/>
    <property type="evidence" value="ECO:0007669"/>
    <property type="project" value="UniProtKB-KW"/>
</dbReference>
<keyword evidence="2" id="KW-1185">Reference proteome</keyword>
<evidence type="ECO:0000313" key="2">
    <source>
        <dbReference type="Proteomes" id="UP000669903"/>
    </source>
</evidence>
<dbReference type="PANTHER" id="PTHR46060">
    <property type="entry name" value="MARINER MOS1 TRANSPOSASE-LIKE PROTEIN"/>
    <property type="match status" value="1"/>
</dbReference>
<dbReference type="Gene3D" id="3.30.420.10">
    <property type="entry name" value="Ribonuclease H-like superfamily/Ribonuclease H"/>
    <property type="match status" value="1"/>
</dbReference>
<dbReference type="InterPro" id="IPR052709">
    <property type="entry name" value="Transposase-MT_Hybrid"/>
</dbReference>
<sequence length="561" mass="65966">MEKNEFRAVIKHLHMKGLTPKEIKAQIEAATPEIIDKVHDIVLTDQRVKVREVVEATGISHGTVISILHEQLDMKKLSARWVPRLLTVNHKRDCVTISKQCLEMFQRNPDEFLHRFVTVNETWIHYFTPETKEQSKQWTSPNELAPKKAKTFDYLPSKQTINGDYYVALLDCFNNILKKKRPHLAKKKVLFHQDNVWVHTCLAPMAKFNEFHYELLSHPAYSPDLAPCSKHVVVTDIEKRIFSLIMTTKSFVKNNPHILFTKVNKVGYLLRIIVSSVRSPLYNVASFLNDILHDSILVANSFIKNSFHLTKHISNLTISDNEVLLFFDMILLFTNVLIDLVLEGIERRWHLIEKKTNIPKRKFFKALELTGESYTFNSFHSRLKFTTEIDEDKLDFLDVSLIRKGNSLIQNWYYKPIVLSLSHSIYHQKNFELIIKILLNNGYPLKLIFFEIKNRLLTKFNARIIHLRIRQRTIMKINHKFFTIPFIPFLSEKIKKCFKKDSLSVIREDRISHQHNFDWGNVKILNEEKVLNKRLISKVIHIKQQKQSLNLQNATYSLDYT</sequence>
<dbReference type="AlphaFoldDB" id="A0A836FQK8"/>
<dbReference type="PANTHER" id="PTHR46060:SF1">
    <property type="entry name" value="MARINER MOS1 TRANSPOSASE-LIKE PROTEIN"/>
    <property type="match status" value="1"/>
</dbReference>
<dbReference type="EMBL" id="JAANIC010006100">
    <property type="protein sequence ID" value="KAG5329647.1"/>
    <property type="molecule type" value="Genomic_DNA"/>
</dbReference>
<name>A0A836FQK8_9HYME</name>
<feature type="non-terminal residue" evidence="1">
    <location>
        <position position="561"/>
    </location>
</feature>
<organism evidence="1 2">
    <name type="scientific">Acromyrmex charruanus</name>
    <dbReference type="NCBI Taxonomy" id="2715315"/>
    <lineage>
        <taxon>Eukaryota</taxon>
        <taxon>Metazoa</taxon>
        <taxon>Ecdysozoa</taxon>
        <taxon>Arthropoda</taxon>
        <taxon>Hexapoda</taxon>
        <taxon>Insecta</taxon>
        <taxon>Pterygota</taxon>
        <taxon>Neoptera</taxon>
        <taxon>Endopterygota</taxon>
        <taxon>Hymenoptera</taxon>
        <taxon>Apocrita</taxon>
        <taxon>Aculeata</taxon>
        <taxon>Formicoidea</taxon>
        <taxon>Formicidae</taxon>
        <taxon>Myrmicinae</taxon>
        <taxon>Acromyrmex</taxon>
    </lineage>
</organism>
<keyword evidence="1" id="KW-0489">Methyltransferase</keyword>
<dbReference type="InterPro" id="IPR036397">
    <property type="entry name" value="RNaseH_sf"/>
</dbReference>
<protein>
    <submittedName>
        <fullName evidence="1">SETMR methyltransferase</fullName>
    </submittedName>
</protein>
<proteinExistence type="predicted"/>
<gene>
    <name evidence="1" type="primary">Setmar_82</name>
    <name evidence="1" type="ORF">G6Z76_0010392</name>
</gene>